<gene>
    <name evidence="3" type="ORF">FB471_6330</name>
</gene>
<dbReference type="GO" id="GO:0004521">
    <property type="term" value="F:RNA endonuclease activity"/>
    <property type="evidence" value="ECO:0007669"/>
    <property type="project" value="InterPro"/>
</dbReference>
<proteinExistence type="predicted"/>
<comment type="caution">
    <text evidence="3">The sequence shown here is derived from an EMBL/GenBank/DDBJ whole genome shotgun (WGS) entry which is preliminary data.</text>
</comment>
<accession>A0A542CTM1</accession>
<keyword evidence="2" id="KW-0378">Hydrolase</keyword>
<dbReference type="InterPro" id="IPR016191">
    <property type="entry name" value="Ribonuclease/ribotoxin"/>
</dbReference>
<evidence type="ECO:0000313" key="4">
    <source>
        <dbReference type="Proteomes" id="UP000320876"/>
    </source>
</evidence>
<dbReference type="RefSeq" id="WP_142003433.1">
    <property type="nucleotide sequence ID" value="NZ_VFML01000002.1"/>
</dbReference>
<evidence type="ECO:0000256" key="2">
    <source>
        <dbReference type="ARBA" id="ARBA00022801"/>
    </source>
</evidence>
<keyword evidence="4" id="KW-1185">Reference proteome</keyword>
<dbReference type="Pfam" id="PF00545">
    <property type="entry name" value="Ribonuclease"/>
    <property type="match status" value="1"/>
</dbReference>
<evidence type="ECO:0000256" key="1">
    <source>
        <dbReference type="ARBA" id="ARBA00022722"/>
    </source>
</evidence>
<dbReference type="Gene3D" id="3.10.450.30">
    <property type="entry name" value="Microbial ribonucleases"/>
    <property type="match status" value="1"/>
</dbReference>
<evidence type="ECO:0000313" key="3">
    <source>
        <dbReference type="EMBL" id="TQI94172.1"/>
    </source>
</evidence>
<dbReference type="EMBL" id="VFML01000002">
    <property type="protein sequence ID" value="TQI94172.1"/>
    <property type="molecule type" value="Genomic_DNA"/>
</dbReference>
<dbReference type="AlphaFoldDB" id="A0A542CTM1"/>
<organism evidence="3 4">
    <name type="scientific">Amycolatopsis cihanbeyliensis</name>
    <dbReference type="NCBI Taxonomy" id="1128664"/>
    <lineage>
        <taxon>Bacteria</taxon>
        <taxon>Bacillati</taxon>
        <taxon>Actinomycetota</taxon>
        <taxon>Actinomycetes</taxon>
        <taxon>Pseudonocardiales</taxon>
        <taxon>Pseudonocardiaceae</taxon>
        <taxon>Amycolatopsis</taxon>
    </lineage>
</organism>
<dbReference type="InterPro" id="IPR000026">
    <property type="entry name" value="N1-like"/>
</dbReference>
<dbReference type="GO" id="GO:0016787">
    <property type="term" value="F:hydrolase activity"/>
    <property type="evidence" value="ECO:0007669"/>
    <property type="project" value="UniProtKB-KW"/>
</dbReference>
<sequence length="144" mass="15469">MLNRRRITVALVALIVLVLGGWLLKDVLTGTGSAPRTQPTGQAVAGSGSGLAVEPLSGLPAEARTTWELIENGGPFPYPGKDGSVFGNREKLLPQKASGYYHEYTVPTPGSLDRGPRRLVTGESAELYYTADHYESFVVVDPQR</sequence>
<dbReference type="Proteomes" id="UP000320876">
    <property type="component" value="Unassembled WGS sequence"/>
</dbReference>
<dbReference type="OrthoDB" id="5326845at2"/>
<dbReference type="SUPFAM" id="SSF53933">
    <property type="entry name" value="Microbial ribonucleases"/>
    <property type="match status" value="1"/>
</dbReference>
<protein>
    <submittedName>
        <fullName evidence="3">Guanyl-specific ribonuclease Sa</fullName>
    </submittedName>
</protein>
<name>A0A542CTM1_AMYCI</name>
<keyword evidence="1" id="KW-0540">Nuclease</keyword>
<dbReference type="GO" id="GO:0003723">
    <property type="term" value="F:RNA binding"/>
    <property type="evidence" value="ECO:0007669"/>
    <property type="project" value="InterPro"/>
</dbReference>
<reference evidence="3 4" key="1">
    <citation type="submission" date="2019-06" db="EMBL/GenBank/DDBJ databases">
        <title>Sequencing the genomes of 1000 actinobacteria strains.</title>
        <authorList>
            <person name="Klenk H.-P."/>
        </authorList>
    </citation>
    <scope>NUCLEOTIDE SEQUENCE [LARGE SCALE GENOMIC DNA]</scope>
    <source>
        <strain evidence="3 4">DSM 45679</strain>
    </source>
</reference>